<dbReference type="InterPro" id="IPR032675">
    <property type="entry name" value="LRR_dom_sf"/>
</dbReference>
<accession>A2FMQ5</accession>
<evidence type="ECO:0000313" key="3">
    <source>
        <dbReference type="Proteomes" id="UP000001542"/>
    </source>
</evidence>
<dbReference type="SUPFAM" id="SSF52047">
    <property type="entry name" value="RNI-like"/>
    <property type="match status" value="1"/>
</dbReference>
<dbReference type="InParanoid" id="A2FMQ5"/>
<dbReference type="RefSeq" id="XP_001306742.1">
    <property type="nucleotide sequence ID" value="XM_001306741.1"/>
</dbReference>
<dbReference type="AlphaFoldDB" id="A2FMQ5"/>
<dbReference type="VEuPathDB" id="TrichDB:TVAGG3_0938330"/>
<dbReference type="GO" id="GO:0005886">
    <property type="term" value="C:plasma membrane"/>
    <property type="evidence" value="ECO:0000318"/>
    <property type="project" value="GO_Central"/>
</dbReference>
<feature type="compositionally biased region" description="Acidic residues" evidence="1">
    <location>
        <begin position="860"/>
        <end position="869"/>
    </location>
</feature>
<keyword evidence="3" id="KW-1185">Reference proteome</keyword>
<dbReference type="STRING" id="5722.A2FMQ5"/>
<reference evidence="2" key="1">
    <citation type="submission" date="2006-10" db="EMBL/GenBank/DDBJ databases">
        <authorList>
            <person name="Amadeo P."/>
            <person name="Zhao Q."/>
            <person name="Wortman J."/>
            <person name="Fraser-Liggett C."/>
            <person name="Carlton J."/>
        </authorList>
    </citation>
    <scope>NUCLEOTIDE SEQUENCE</scope>
    <source>
        <strain evidence="2">G3</strain>
    </source>
</reference>
<proteinExistence type="predicted"/>
<dbReference type="GO" id="GO:0016477">
    <property type="term" value="P:cell migration"/>
    <property type="evidence" value="ECO:0000318"/>
    <property type="project" value="GO_Central"/>
</dbReference>
<gene>
    <name evidence="2" type="ORF">TVAG_054170</name>
</gene>
<dbReference type="InterPro" id="IPR001611">
    <property type="entry name" value="Leu-rich_rpt"/>
</dbReference>
<dbReference type="SMR" id="A2FMQ5"/>
<sequence>MQRMKMNIPEPERYPRMTPEEIEMVKGAIVEGHKNILIAFRSDIRNFKTLYKDCYVVCTPFILYAYKKNGKKLEKMARIYLADIILIAYSKEKYLLAQSEDTSLVITAPEALRVAQILYRNYQIVFSNLTIEETCELRSYDMSLFPPIKLPLSNSQKFQFAYASLCAKEMRPFRNEAVRFLHSMVLARNGVFDISLLPVDLFIDRRDLLPVLKAVDYMKFTSGFCCVNVSQPELFTGIADIISKSTSIKILYFVNCQITQGMKQISEALKANRELPVAYWCLDQNKITDFDFFPVIVSAQKEPIRVLSLNNCGIKANQTNELFKALEANTFQRSMEVLQIHGAEFSQDCVASFDKWLDCQSDELKKLDLGGIANSGQAILSLIRRYAPPLTHLTLSGTQINLAALEDLLEFIRESKTLEMLDISGTGLAPKSITHVIEAIAENDNLKRFDLNLSNLAIHGAALMPMFGAFLDSNLEKWRSIILDENGMNATDLKNFLPLLIMMPKLKRLSLSRNFSSKTENILNILPGIIEIKSLKYLIIQGGPTMKLESAIYPLIEQISARKLKYLDLSNNGLGDRGVSLAVGALRAIPTLKHFDITDNGLRGIQIWMELADAVVSAPALVEFQFSMSDMLATIELSKKNKATIRQLTELQSSALNAVYARRRRLGLGCPYLETEDVAYLSRKFKNGSKHSAVCKEFNLPLPYQHEGEVVEDGGDITEIDIGEMAVYETDSMRYVIEEDVSAFEAPEIMTQVITLPGTMPLIVENKEPEVISNKTSNPPHSRVAFIEPDQKEQPVIIVSSDDSDEDDVIKSKNFDINDEKVFGQKVTKKRSLKPDSESEDEIQVKPKKSNTPKRKLKLDDDDEPEEEEIPKKSPKKRSIEQERKPKRRLEDSDDEEEEPKPKKSTPKKRILDSDDESPKPKKFNSKKELFSSDDDEPPKPKKSTPKKKNLDSDEEEIKPKKSNSKKPIVSSDDDEPPKPKKSAPKRKLLDSDDEEPPKPKKSTPKKSLISSDDDEPPKPKKSAPKRKLLDSDSEEELPKPKKSAPKKPLISSDDDEPPKPKKSTPKRKLLDSDSDEEPPKPRKSNSKRK</sequence>
<dbReference type="EMBL" id="DS113891">
    <property type="protein sequence ID" value="EAX93812.1"/>
    <property type="molecule type" value="Genomic_DNA"/>
</dbReference>
<dbReference type="Proteomes" id="UP000001542">
    <property type="component" value="Unassembled WGS sequence"/>
</dbReference>
<name>A2FMQ5_TRIV3</name>
<dbReference type="GO" id="GO:0034315">
    <property type="term" value="P:regulation of Arp2/3 complex-mediated actin nucleation"/>
    <property type="evidence" value="ECO:0000318"/>
    <property type="project" value="GO_Central"/>
</dbReference>
<evidence type="ECO:0000256" key="1">
    <source>
        <dbReference type="SAM" id="MobiDB-lite"/>
    </source>
</evidence>
<feature type="compositionally biased region" description="Basic and acidic residues" evidence="1">
    <location>
        <begin position="910"/>
        <end position="931"/>
    </location>
</feature>
<dbReference type="Gene3D" id="3.80.10.10">
    <property type="entry name" value="Ribonuclease Inhibitor"/>
    <property type="match status" value="1"/>
</dbReference>
<dbReference type="VEuPathDB" id="TrichDB:TVAG_054170"/>
<organism evidence="2 3">
    <name type="scientific">Trichomonas vaginalis (strain ATCC PRA-98 / G3)</name>
    <dbReference type="NCBI Taxonomy" id="412133"/>
    <lineage>
        <taxon>Eukaryota</taxon>
        <taxon>Metamonada</taxon>
        <taxon>Parabasalia</taxon>
        <taxon>Trichomonadida</taxon>
        <taxon>Trichomonadidae</taxon>
        <taxon>Trichomonas</taxon>
    </lineage>
</organism>
<feature type="region of interest" description="Disordered" evidence="1">
    <location>
        <begin position="826"/>
        <end position="1090"/>
    </location>
</feature>
<dbReference type="eggNOG" id="KOG4242">
    <property type="taxonomic scope" value="Eukaryota"/>
</dbReference>
<dbReference type="GO" id="GO:0030027">
    <property type="term" value="C:lamellipodium"/>
    <property type="evidence" value="ECO:0000318"/>
    <property type="project" value="GO_Central"/>
</dbReference>
<reference evidence="2" key="2">
    <citation type="journal article" date="2007" name="Science">
        <title>Draft genome sequence of the sexually transmitted pathogen Trichomonas vaginalis.</title>
        <authorList>
            <person name="Carlton J.M."/>
            <person name="Hirt R.P."/>
            <person name="Silva J.C."/>
            <person name="Delcher A.L."/>
            <person name="Schatz M."/>
            <person name="Zhao Q."/>
            <person name="Wortman J.R."/>
            <person name="Bidwell S.L."/>
            <person name="Alsmark U.C.M."/>
            <person name="Besteiro S."/>
            <person name="Sicheritz-Ponten T."/>
            <person name="Noel C.J."/>
            <person name="Dacks J.B."/>
            <person name="Foster P.G."/>
            <person name="Simillion C."/>
            <person name="Van de Peer Y."/>
            <person name="Miranda-Saavedra D."/>
            <person name="Barton G.J."/>
            <person name="Westrop G.D."/>
            <person name="Mueller S."/>
            <person name="Dessi D."/>
            <person name="Fiori P.L."/>
            <person name="Ren Q."/>
            <person name="Paulsen I."/>
            <person name="Zhang H."/>
            <person name="Bastida-Corcuera F.D."/>
            <person name="Simoes-Barbosa A."/>
            <person name="Brown M.T."/>
            <person name="Hayes R.D."/>
            <person name="Mukherjee M."/>
            <person name="Okumura C.Y."/>
            <person name="Schneider R."/>
            <person name="Smith A.J."/>
            <person name="Vanacova S."/>
            <person name="Villalvazo M."/>
            <person name="Haas B.J."/>
            <person name="Pertea M."/>
            <person name="Feldblyum T.V."/>
            <person name="Utterback T.R."/>
            <person name="Shu C.L."/>
            <person name="Osoegawa K."/>
            <person name="de Jong P.J."/>
            <person name="Hrdy I."/>
            <person name="Horvathova L."/>
            <person name="Zubacova Z."/>
            <person name="Dolezal P."/>
            <person name="Malik S.B."/>
            <person name="Logsdon J.M. Jr."/>
            <person name="Henze K."/>
            <person name="Gupta A."/>
            <person name="Wang C.C."/>
            <person name="Dunne R.L."/>
            <person name="Upcroft J.A."/>
            <person name="Upcroft P."/>
            <person name="White O."/>
            <person name="Salzberg S.L."/>
            <person name="Tang P."/>
            <person name="Chiu C.-H."/>
            <person name="Lee Y.-S."/>
            <person name="Embley T.M."/>
            <person name="Coombs G.H."/>
            <person name="Mottram J.C."/>
            <person name="Tachezy J."/>
            <person name="Fraser-Liggett C.M."/>
            <person name="Johnson P.J."/>
        </authorList>
    </citation>
    <scope>NUCLEOTIDE SEQUENCE [LARGE SCALE GENOMIC DNA]</scope>
    <source>
        <strain evidence="2">G3</strain>
    </source>
</reference>
<dbReference type="PANTHER" id="PTHR24112">
    <property type="entry name" value="LEUCINE-RICH REPEAT, ISOFORM F-RELATED"/>
    <property type="match status" value="1"/>
</dbReference>
<dbReference type="SMART" id="SM00368">
    <property type="entry name" value="LRR_RI"/>
    <property type="match status" value="5"/>
</dbReference>
<dbReference type="OrthoDB" id="8436363at2759"/>
<dbReference type="InterPro" id="IPR051279">
    <property type="entry name" value="PP1-Reg/Actin-Interact_Protein"/>
</dbReference>
<feature type="compositionally biased region" description="Basic residues" evidence="1">
    <location>
        <begin position="846"/>
        <end position="857"/>
    </location>
</feature>
<dbReference type="Pfam" id="PF13516">
    <property type="entry name" value="LRR_6"/>
    <property type="match status" value="1"/>
</dbReference>
<dbReference type="PANTHER" id="PTHR24112:SF66">
    <property type="entry name" value="LEUCINE-RICH REPEAT, ISOFORM F"/>
    <property type="match status" value="1"/>
</dbReference>
<protein>
    <submittedName>
        <fullName evidence="2">Leucine Rich Repeat family protein</fullName>
    </submittedName>
</protein>
<evidence type="ECO:0000313" key="2">
    <source>
        <dbReference type="EMBL" id="EAX93812.1"/>
    </source>
</evidence>
<dbReference type="KEGG" id="tva:4751535"/>